<reference evidence="4 5" key="1">
    <citation type="submission" date="2024-10" db="EMBL/GenBank/DDBJ databases">
        <title>Updated reference genomes for cyclostephanoid diatoms.</title>
        <authorList>
            <person name="Roberts W.R."/>
            <person name="Alverson A.J."/>
        </authorList>
    </citation>
    <scope>NUCLEOTIDE SEQUENCE [LARGE SCALE GENOMIC DNA]</scope>
    <source>
        <strain evidence="4 5">AJA276-08</strain>
    </source>
</reference>
<evidence type="ECO:0000313" key="4">
    <source>
        <dbReference type="EMBL" id="KAL3774665.1"/>
    </source>
</evidence>
<dbReference type="AlphaFoldDB" id="A0ABD3NFL2"/>
<dbReference type="EMBL" id="JALLAZ020001453">
    <property type="protein sequence ID" value="KAL3774665.1"/>
    <property type="molecule type" value="Genomic_DNA"/>
</dbReference>
<protein>
    <recommendedName>
        <fullName evidence="3">Glycosyl transferase CAP10 domain-containing protein</fullName>
    </recommendedName>
</protein>
<comment type="similarity">
    <text evidence="1">Belongs to the glycosyltransferase 90 family.</text>
</comment>
<accession>A0ABD3NFL2</accession>
<evidence type="ECO:0000256" key="1">
    <source>
        <dbReference type="ARBA" id="ARBA00010118"/>
    </source>
</evidence>
<keyword evidence="2" id="KW-0808">Transferase</keyword>
<evidence type="ECO:0000256" key="2">
    <source>
        <dbReference type="ARBA" id="ARBA00022679"/>
    </source>
</evidence>
<proteinExistence type="inferred from homology"/>
<comment type="caution">
    <text evidence="4">The sequence shown here is derived from an EMBL/GenBank/DDBJ whole genome shotgun (WGS) entry which is preliminary data.</text>
</comment>
<dbReference type="InterPro" id="IPR051091">
    <property type="entry name" value="O-Glucosyltr/Glycosyltrsf_90"/>
</dbReference>
<evidence type="ECO:0000259" key="3">
    <source>
        <dbReference type="Pfam" id="PF05686"/>
    </source>
</evidence>
<sequence>MPFDDQMKFKAIIDIDVKRFPKLLCTNSVIIKIRQISWRYFYDELTPMTHYVPASLDDLTDVVMHVMDKDNEIEMKHIVLAANSWCRRKMNAKQIALDMMQQLHKYDTALDEYFDKHMLSRSTVIAEVVSI</sequence>
<dbReference type="Pfam" id="PF05686">
    <property type="entry name" value="Glyco_transf_90"/>
    <property type="match status" value="1"/>
</dbReference>
<keyword evidence="5" id="KW-1185">Reference proteome</keyword>
<gene>
    <name evidence="4" type="ORF">ACHAW5_003674</name>
</gene>
<evidence type="ECO:0000313" key="5">
    <source>
        <dbReference type="Proteomes" id="UP001530315"/>
    </source>
</evidence>
<dbReference type="PANTHER" id="PTHR12203:SF35">
    <property type="entry name" value="PROTEIN O-GLUCOSYLTRANSFERASE 1"/>
    <property type="match status" value="1"/>
</dbReference>
<organism evidence="4 5">
    <name type="scientific">Stephanodiscus triporus</name>
    <dbReference type="NCBI Taxonomy" id="2934178"/>
    <lineage>
        <taxon>Eukaryota</taxon>
        <taxon>Sar</taxon>
        <taxon>Stramenopiles</taxon>
        <taxon>Ochrophyta</taxon>
        <taxon>Bacillariophyta</taxon>
        <taxon>Coscinodiscophyceae</taxon>
        <taxon>Thalassiosirophycidae</taxon>
        <taxon>Stephanodiscales</taxon>
        <taxon>Stephanodiscaceae</taxon>
        <taxon>Stephanodiscus</taxon>
    </lineage>
</organism>
<dbReference type="PANTHER" id="PTHR12203">
    <property type="entry name" value="KDEL LYS-ASP-GLU-LEU CONTAINING - RELATED"/>
    <property type="match status" value="1"/>
</dbReference>
<name>A0ABD3NFL2_9STRA</name>
<feature type="domain" description="Glycosyl transferase CAP10" evidence="3">
    <location>
        <begin position="19"/>
        <end position="110"/>
    </location>
</feature>
<dbReference type="GO" id="GO:0016740">
    <property type="term" value="F:transferase activity"/>
    <property type="evidence" value="ECO:0007669"/>
    <property type="project" value="UniProtKB-KW"/>
</dbReference>
<dbReference type="InterPro" id="IPR006598">
    <property type="entry name" value="CAP10"/>
</dbReference>
<dbReference type="Proteomes" id="UP001530315">
    <property type="component" value="Unassembled WGS sequence"/>
</dbReference>